<dbReference type="EMBL" id="CAJVQB010018258">
    <property type="protein sequence ID" value="CAG8787070.1"/>
    <property type="molecule type" value="Genomic_DNA"/>
</dbReference>
<reference evidence="3 4" key="1">
    <citation type="submission" date="2021-06" db="EMBL/GenBank/DDBJ databases">
        <authorList>
            <person name="Kallberg Y."/>
            <person name="Tangrot J."/>
            <person name="Rosling A."/>
        </authorList>
    </citation>
    <scope>NUCLEOTIDE SEQUENCE [LARGE SCALE GENOMIC DNA]</scope>
    <source>
        <strain evidence="3 4">120-4 pot B 10/14</strain>
    </source>
</reference>
<protein>
    <submittedName>
        <fullName evidence="3">14876_t:CDS:1</fullName>
    </submittedName>
</protein>
<feature type="domain" description="ARS-binding protein 1 N-terminal" evidence="2">
    <location>
        <begin position="7"/>
        <end position="52"/>
    </location>
</feature>
<dbReference type="Gene3D" id="1.10.10.60">
    <property type="entry name" value="Homeodomain-like"/>
    <property type="match status" value="1"/>
</dbReference>
<name>A0ABN7VN23_GIGMA</name>
<dbReference type="SUPFAM" id="SSF46689">
    <property type="entry name" value="Homeodomain-like"/>
    <property type="match status" value="1"/>
</dbReference>
<dbReference type="InterPro" id="IPR041188">
    <property type="entry name" value="HTH_ABP1_N"/>
</dbReference>
<feature type="domain" description="DDE-1" evidence="1">
    <location>
        <begin position="93"/>
        <end position="126"/>
    </location>
</feature>
<evidence type="ECO:0000259" key="2">
    <source>
        <dbReference type="Pfam" id="PF18107"/>
    </source>
</evidence>
<organism evidence="3 4">
    <name type="scientific">Gigaspora margarita</name>
    <dbReference type="NCBI Taxonomy" id="4874"/>
    <lineage>
        <taxon>Eukaryota</taxon>
        <taxon>Fungi</taxon>
        <taxon>Fungi incertae sedis</taxon>
        <taxon>Mucoromycota</taxon>
        <taxon>Glomeromycotina</taxon>
        <taxon>Glomeromycetes</taxon>
        <taxon>Diversisporales</taxon>
        <taxon>Gigasporaceae</taxon>
        <taxon>Gigaspora</taxon>
    </lineage>
</organism>
<accession>A0ABN7VN23</accession>
<dbReference type="InterPro" id="IPR004875">
    <property type="entry name" value="DDE_SF_endonuclease_dom"/>
</dbReference>
<dbReference type="Pfam" id="PF03184">
    <property type="entry name" value="DDE_1"/>
    <property type="match status" value="1"/>
</dbReference>
<sequence length="164" mass="18960">MSSKNKVTLTNKQKREIIEFKNQNPNTSYVELVQWIKKEYNLEVHPSTISHLIKNKEDVLRSQEKIPITDTILVKKRRTFANILNIPDNSLKFSNEEDKKLNVLGAIQFVVHAWNEVSPTTIYNCFYHTRILPNCTEEIAIAIVVEDKNALIHELDEDIGALCL</sequence>
<evidence type="ECO:0000313" key="4">
    <source>
        <dbReference type="Proteomes" id="UP000789901"/>
    </source>
</evidence>
<dbReference type="Pfam" id="PF18107">
    <property type="entry name" value="HTH_ABP1_N"/>
    <property type="match status" value="1"/>
</dbReference>
<dbReference type="InterPro" id="IPR009057">
    <property type="entry name" value="Homeodomain-like_sf"/>
</dbReference>
<proteinExistence type="predicted"/>
<dbReference type="Proteomes" id="UP000789901">
    <property type="component" value="Unassembled WGS sequence"/>
</dbReference>
<comment type="caution">
    <text evidence="3">The sequence shown here is derived from an EMBL/GenBank/DDBJ whole genome shotgun (WGS) entry which is preliminary data.</text>
</comment>
<evidence type="ECO:0000259" key="1">
    <source>
        <dbReference type="Pfam" id="PF03184"/>
    </source>
</evidence>
<keyword evidence="4" id="KW-1185">Reference proteome</keyword>
<evidence type="ECO:0000313" key="3">
    <source>
        <dbReference type="EMBL" id="CAG8787070.1"/>
    </source>
</evidence>
<gene>
    <name evidence="3" type="ORF">GMARGA_LOCUS20623</name>
</gene>